<reference evidence="2" key="2">
    <citation type="submission" date="2023-02" db="EMBL/GenBank/DDBJ databases">
        <authorList>
            <person name="Swenson N.G."/>
            <person name="Wegrzyn J.L."/>
            <person name="Mcevoy S.L."/>
        </authorList>
    </citation>
    <scope>NUCLEOTIDE SEQUENCE</scope>
    <source>
        <strain evidence="2">91603</strain>
        <tissue evidence="2">Leaf</tissue>
    </source>
</reference>
<organism evidence="2 3">
    <name type="scientific">Acer negundo</name>
    <name type="common">Box elder</name>
    <dbReference type="NCBI Taxonomy" id="4023"/>
    <lineage>
        <taxon>Eukaryota</taxon>
        <taxon>Viridiplantae</taxon>
        <taxon>Streptophyta</taxon>
        <taxon>Embryophyta</taxon>
        <taxon>Tracheophyta</taxon>
        <taxon>Spermatophyta</taxon>
        <taxon>Magnoliopsida</taxon>
        <taxon>eudicotyledons</taxon>
        <taxon>Gunneridae</taxon>
        <taxon>Pentapetalae</taxon>
        <taxon>rosids</taxon>
        <taxon>malvids</taxon>
        <taxon>Sapindales</taxon>
        <taxon>Sapindaceae</taxon>
        <taxon>Hippocastanoideae</taxon>
        <taxon>Acereae</taxon>
        <taxon>Acer</taxon>
    </lineage>
</organism>
<dbReference type="Pfam" id="PF07727">
    <property type="entry name" value="RVT_2"/>
    <property type="match status" value="1"/>
</dbReference>
<feature type="domain" description="Reverse transcriptase Ty1/copia-type" evidence="1">
    <location>
        <begin position="148"/>
        <end position="210"/>
    </location>
</feature>
<evidence type="ECO:0000313" key="2">
    <source>
        <dbReference type="EMBL" id="KAI9186866.1"/>
    </source>
</evidence>
<dbReference type="EMBL" id="JAJSOW010000100">
    <property type="protein sequence ID" value="KAI9186866.1"/>
    <property type="molecule type" value="Genomic_DNA"/>
</dbReference>
<protein>
    <recommendedName>
        <fullName evidence="1">Reverse transcriptase Ty1/copia-type domain-containing protein</fullName>
    </recommendedName>
</protein>
<dbReference type="Proteomes" id="UP001064489">
    <property type="component" value="Chromosome 3"/>
</dbReference>
<gene>
    <name evidence="2" type="ORF">LWI28_021705</name>
</gene>
<name>A0AAD5J7P3_ACENE</name>
<accession>A0AAD5J7P3</accession>
<comment type="caution">
    <text evidence="2">The sequence shown here is derived from an EMBL/GenBank/DDBJ whole genome shotgun (WGS) entry which is preliminary data.</text>
</comment>
<evidence type="ECO:0000259" key="1">
    <source>
        <dbReference type="Pfam" id="PF07727"/>
    </source>
</evidence>
<reference evidence="2" key="1">
    <citation type="journal article" date="2022" name="Plant J.">
        <title>Strategies of tolerance reflected in two North American maple genomes.</title>
        <authorList>
            <person name="McEvoy S.L."/>
            <person name="Sezen U.U."/>
            <person name="Trouern-Trend A."/>
            <person name="McMahon S.M."/>
            <person name="Schaberg P.G."/>
            <person name="Yang J."/>
            <person name="Wegrzyn J.L."/>
            <person name="Swenson N.G."/>
        </authorList>
    </citation>
    <scope>NUCLEOTIDE SEQUENCE</scope>
    <source>
        <strain evidence="2">91603</strain>
    </source>
</reference>
<sequence length="214" mass="23656">MFLLLSIKTSLEKSSSETEELLDLEEQFPWSRRRRSRITRIEIRIGDLVLEVKVLTQTSETTFNYSFLALVCRRQRLQFSAAGPIVSLTQNDSPSITHSSAQSVPSLVASPISQNSIPSNGVTDPCSQSIPVPDPNSSHHPMISSASLITSTISELHSKFALKDLGEVNYFLGFEAYRDSSGIYLPQSEYIHDLLSKTALLNSKPSSTPLCSIH</sequence>
<proteinExistence type="predicted"/>
<evidence type="ECO:0000313" key="3">
    <source>
        <dbReference type="Proteomes" id="UP001064489"/>
    </source>
</evidence>
<keyword evidence="3" id="KW-1185">Reference proteome</keyword>
<dbReference type="AlphaFoldDB" id="A0AAD5J7P3"/>
<dbReference type="InterPro" id="IPR013103">
    <property type="entry name" value="RVT_2"/>
</dbReference>